<name>A0A9X2IVL0_9NOCA</name>
<dbReference type="PANTHER" id="PTHR28037:SF1">
    <property type="entry name" value="ALCOHOL O-ACETYLTRANSFERASE 1-RELATED"/>
    <property type="match status" value="1"/>
</dbReference>
<evidence type="ECO:0000256" key="10">
    <source>
        <dbReference type="ARBA" id="ARBA00030465"/>
    </source>
</evidence>
<dbReference type="InterPro" id="IPR052058">
    <property type="entry name" value="Alcohol_O-acetyltransferase"/>
</dbReference>
<evidence type="ECO:0000256" key="2">
    <source>
        <dbReference type="ARBA" id="ARBA00000625"/>
    </source>
</evidence>
<evidence type="ECO:0000256" key="1">
    <source>
        <dbReference type="ARBA" id="ARBA00000026"/>
    </source>
</evidence>
<dbReference type="Proteomes" id="UP001139157">
    <property type="component" value="Unassembled WGS sequence"/>
</dbReference>
<evidence type="ECO:0000256" key="12">
    <source>
        <dbReference type="ARBA" id="ARBA00033407"/>
    </source>
</evidence>
<keyword evidence="9" id="KW-0012">Acyltransferase</keyword>
<dbReference type="EMBL" id="JAMRXG010000001">
    <property type="protein sequence ID" value="MCM6772584.1"/>
    <property type="molecule type" value="Genomic_DNA"/>
</dbReference>
<accession>A0A9X2IVL0</accession>
<comment type="catalytic activity">
    <reaction evidence="2">
        <text>2 a mycocerosyl-[mycocerosic acid synthase] + a phenolphthiocerol = a dimycocerosyl phenolphthiocerol + 2 holo-[mycocerosic acid synthase].</text>
        <dbReference type="EC" id="2.3.1.282"/>
    </reaction>
</comment>
<dbReference type="Gene3D" id="3.30.559.30">
    <property type="entry name" value="Nonribosomal peptide synthetase, condensation domain"/>
    <property type="match status" value="1"/>
</dbReference>
<reference evidence="14" key="1">
    <citation type="submission" date="2022-06" db="EMBL/GenBank/DDBJ databases">
        <title>Novel species in genus nocardia.</title>
        <authorList>
            <person name="Li F."/>
        </authorList>
    </citation>
    <scope>NUCLEOTIDE SEQUENCE</scope>
    <source>
        <strain evidence="14">CDC141</strain>
    </source>
</reference>
<gene>
    <name evidence="14" type="ORF">NDR86_03735</name>
</gene>
<keyword evidence="8" id="KW-0808">Transferase</keyword>
<protein>
    <recommendedName>
        <fullName evidence="6">Phthiocerol/phthiodiolone dimycocerosyl transferase</fullName>
        <ecNumber evidence="5">2.3.1.282</ecNumber>
    </recommendedName>
    <alternativeName>
        <fullName evidence="12">Acyltransferase PapA5</fullName>
    </alternativeName>
    <alternativeName>
        <fullName evidence="10">Phthiocerol/phthiodiolone O-acyltransferase</fullName>
    </alternativeName>
    <alternativeName>
        <fullName evidence="11">Polyketide synthase-associated protein A5</fullName>
    </alternativeName>
</protein>
<dbReference type="AlphaFoldDB" id="A0A9X2IVL0"/>
<dbReference type="SUPFAM" id="SSF52777">
    <property type="entry name" value="CoA-dependent acyltransferases"/>
    <property type="match status" value="2"/>
</dbReference>
<proteinExistence type="inferred from homology"/>
<comment type="catalytic activity">
    <reaction evidence="1">
        <text>2 a mycocerosyl-[mycocerosic acid synthase] + a phthiocerol = a dimycocerosyl phthiocerol + 2 holo-[mycocerosic acid synthase].</text>
        <dbReference type="EC" id="2.3.1.282"/>
    </reaction>
</comment>
<sequence>MIDDSPAADTTIHGEIRRPLSVSERWYWICDQIAPLNVVARVRLSGDLPEETLRGAAAALAREQPLLRAGIATRPDGTAPAFVAPADPRLPVRVVAGDETAWEREVDHELATPLPGATRPLLRVTDVRHGPADGQTHDVIVTVSHVIADGTAALTLLRRLVELAAAPGSDRPRRPVPSLNAVLPRAFRGPWGLTYAVGTGLVDQALTLVRRPQRLRPQAEPASSDRRSRLLHRELSGDQTRALTAQCRAAGATVHGAIVAALARAYGRVVAPDAHGRVGIGSPVDLRGELVPPVAAEDAGVYVGILPTYPGYGPGADLWDVARGVNRELMRRKRFRQHLAQIAGQPLICPDSVASSRRFVEFLDAHGPGNICVSNIGRYDFPDRIADWRLSGAQFIAGISVSGLLVASVNTSHDALQMNVTYVEGLVTVERATRIADEALRVLTTALEHPVSVASRK</sequence>
<evidence type="ECO:0000256" key="9">
    <source>
        <dbReference type="ARBA" id="ARBA00023315"/>
    </source>
</evidence>
<comment type="catalytic activity">
    <reaction evidence="3">
        <text>2 a mycocerosyl-[mycocerosic acid synthase] + a phthiodiolone = a dimycocerosyl phthiodiolone + 2 holo-[mycocerosic acid synthase].</text>
        <dbReference type="EC" id="2.3.1.282"/>
    </reaction>
</comment>
<dbReference type="Pfam" id="PF16911">
    <property type="entry name" value="PapA_C"/>
    <property type="match status" value="1"/>
</dbReference>
<evidence type="ECO:0000256" key="4">
    <source>
        <dbReference type="ARBA" id="ARBA00006558"/>
    </source>
</evidence>
<dbReference type="RefSeq" id="WP_251909430.1">
    <property type="nucleotide sequence ID" value="NZ_JAMRXG010000001.1"/>
</dbReference>
<evidence type="ECO:0000256" key="6">
    <source>
        <dbReference type="ARBA" id="ARBA00013449"/>
    </source>
</evidence>
<evidence type="ECO:0000256" key="8">
    <source>
        <dbReference type="ARBA" id="ARBA00022679"/>
    </source>
</evidence>
<dbReference type="PANTHER" id="PTHR28037">
    <property type="entry name" value="ALCOHOL O-ACETYLTRANSFERASE 1-RELATED"/>
    <property type="match status" value="1"/>
</dbReference>
<evidence type="ECO:0000313" key="14">
    <source>
        <dbReference type="EMBL" id="MCM6772584.1"/>
    </source>
</evidence>
<dbReference type="InterPro" id="IPR031641">
    <property type="entry name" value="PapA_C"/>
</dbReference>
<evidence type="ECO:0000256" key="3">
    <source>
        <dbReference type="ARBA" id="ARBA00001907"/>
    </source>
</evidence>
<dbReference type="Gene3D" id="3.30.559.10">
    <property type="entry name" value="Chloramphenicol acetyltransferase-like domain"/>
    <property type="match status" value="1"/>
</dbReference>
<comment type="caution">
    <text evidence="14">The sequence shown here is derived from an EMBL/GenBank/DDBJ whole genome shotgun (WGS) entry which is preliminary data.</text>
</comment>
<comment type="similarity">
    <text evidence="4">Belongs to the acyltransferase PapA5 family.</text>
</comment>
<evidence type="ECO:0000256" key="11">
    <source>
        <dbReference type="ARBA" id="ARBA00032317"/>
    </source>
</evidence>
<evidence type="ECO:0000256" key="7">
    <source>
        <dbReference type="ARBA" id="ARBA00022516"/>
    </source>
</evidence>
<dbReference type="EC" id="2.3.1.282" evidence="5"/>
<feature type="domain" description="Phthiocerol/phthiodiolone dimycocerosyl transferase C-terminal" evidence="13">
    <location>
        <begin position="233"/>
        <end position="329"/>
    </location>
</feature>
<evidence type="ECO:0000313" key="15">
    <source>
        <dbReference type="Proteomes" id="UP001139157"/>
    </source>
</evidence>
<dbReference type="GO" id="GO:0016746">
    <property type="term" value="F:acyltransferase activity"/>
    <property type="evidence" value="ECO:0007669"/>
    <property type="project" value="UniProtKB-KW"/>
</dbReference>
<keyword evidence="15" id="KW-1185">Reference proteome</keyword>
<dbReference type="InterPro" id="IPR023213">
    <property type="entry name" value="CAT-like_dom_sf"/>
</dbReference>
<organism evidence="14 15">
    <name type="scientific">Nocardia pulmonis</name>
    <dbReference type="NCBI Taxonomy" id="2951408"/>
    <lineage>
        <taxon>Bacteria</taxon>
        <taxon>Bacillati</taxon>
        <taxon>Actinomycetota</taxon>
        <taxon>Actinomycetes</taxon>
        <taxon>Mycobacteriales</taxon>
        <taxon>Nocardiaceae</taxon>
        <taxon>Nocardia</taxon>
    </lineage>
</organism>
<keyword evidence="7" id="KW-0443">Lipid metabolism</keyword>
<keyword evidence="7" id="KW-0444">Lipid biosynthesis</keyword>
<evidence type="ECO:0000259" key="13">
    <source>
        <dbReference type="Pfam" id="PF16911"/>
    </source>
</evidence>
<evidence type="ECO:0000256" key="5">
    <source>
        <dbReference type="ARBA" id="ARBA00012866"/>
    </source>
</evidence>